<reference evidence="1" key="1">
    <citation type="submission" date="2019-03" db="EMBL/GenBank/DDBJ databases">
        <title>Single cell metagenomics reveals metabolic interactions within the superorganism composed of flagellate Streblomastix strix and complex community of Bacteroidetes bacteria on its surface.</title>
        <authorList>
            <person name="Treitli S.C."/>
            <person name="Kolisko M."/>
            <person name="Husnik F."/>
            <person name="Keeling P."/>
            <person name="Hampl V."/>
        </authorList>
    </citation>
    <scope>NUCLEOTIDE SEQUENCE</scope>
    <source>
        <strain evidence="1">STM</strain>
    </source>
</reference>
<dbReference type="EMBL" id="SNRY01008074">
    <property type="protein sequence ID" value="KAA6309191.1"/>
    <property type="molecule type" value="Genomic_DNA"/>
</dbReference>
<sequence length="166" mass="18746">MSKQRLKVNASVSTIKSQLRKDEKYSQGIRLYVVYQIAQGKKAEELEELYQTSHKSICNWVHRYNAEGLLGLIGRPRKGRPCRLSAAQQEMVKQAVLSTPDQYGYDSGTWTGAIVISYIENTFGVSYKKAQIYNLLHTLGLSFQPGRASYPEAGGREERVKAIKKT</sequence>
<dbReference type="Pfam" id="PF13565">
    <property type="entry name" value="HTH_32"/>
    <property type="match status" value="1"/>
</dbReference>
<gene>
    <name evidence="1" type="ORF">EZS27_039266</name>
</gene>
<name>A0A5J4PK30_9ZZZZ</name>
<protein>
    <recommendedName>
        <fullName evidence="2">Winged helix-turn helix domain-containing protein</fullName>
    </recommendedName>
</protein>
<evidence type="ECO:0008006" key="2">
    <source>
        <dbReference type="Google" id="ProtNLM"/>
    </source>
</evidence>
<accession>A0A5J4PK30</accession>
<organism evidence="1">
    <name type="scientific">termite gut metagenome</name>
    <dbReference type="NCBI Taxonomy" id="433724"/>
    <lineage>
        <taxon>unclassified sequences</taxon>
        <taxon>metagenomes</taxon>
        <taxon>organismal metagenomes</taxon>
    </lineage>
</organism>
<dbReference type="InterPro" id="IPR009057">
    <property type="entry name" value="Homeodomain-like_sf"/>
</dbReference>
<dbReference type="SUPFAM" id="SSF46689">
    <property type="entry name" value="Homeodomain-like"/>
    <property type="match status" value="1"/>
</dbReference>
<proteinExistence type="predicted"/>
<dbReference type="AlphaFoldDB" id="A0A5J4PK30"/>
<comment type="caution">
    <text evidence="1">The sequence shown here is derived from an EMBL/GenBank/DDBJ whole genome shotgun (WGS) entry which is preliminary data.</text>
</comment>
<evidence type="ECO:0000313" key="1">
    <source>
        <dbReference type="EMBL" id="KAA6309191.1"/>
    </source>
</evidence>